<feature type="transmembrane region" description="Helical" evidence="1">
    <location>
        <begin position="143"/>
        <end position="165"/>
    </location>
</feature>
<dbReference type="EMBL" id="AP025017">
    <property type="protein sequence ID" value="BDA63631.1"/>
    <property type="molecule type" value="Genomic_DNA"/>
</dbReference>
<evidence type="ECO:0008006" key="4">
    <source>
        <dbReference type="Google" id="ProtNLM"/>
    </source>
</evidence>
<dbReference type="Pfam" id="PF13787">
    <property type="entry name" value="HXXEE"/>
    <property type="match status" value="1"/>
</dbReference>
<keyword evidence="1" id="KW-1133">Transmembrane helix</keyword>
<dbReference type="RefSeq" id="WP_223910592.1">
    <property type="nucleotide sequence ID" value="NZ_AP025017.1"/>
</dbReference>
<dbReference type="Proteomes" id="UP000824496">
    <property type="component" value="Chromosome"/>
</dbReference>
<evidence type="ECO:0000256" key="1">
    <source>
        <dbReference type="SAM" id="Phobius"/>
    </source>
</evidence>
<accession>A0ABN6K207</accession>
<reference evidence="2 3" key="1">
    <citation type="submission" date="2021-08" db="EMBL/GenBank/DDBJ databases">
        <title>Whole genome sequence of novel Actinomyces species strain MAS-1.</title>
        <authorList>
            <person name="Saito M."/>
            <person name="Kuwahara N."/>
            <person name="Takizawa T."/>
            <person name="Gotouda H."/>
            <person name="Ochiai T."/>
        </authorList>
    </citation>
    <scope>NUCLEOTIDE SEQUENCE [LARGE SCALE GENOMIC DNA]</scope>
    <source>
        <strain evidence="2 3">MAS-1</strain>
    </source>
</reference>
<feature type="transmembrane region" description="Helical" evidence="1">
    <location>
        <begin position="88"/>
        <end position="109"/>
    </location>
</feature>
<gene>
    <name evidence="2" type="ORF">MANAM107_04650</name>
</gene>
<evidence type="ECO:0000313" key="2">
    <source>
        <dbReference type="EMBL" id="BDA63631.1"/>
    </source>
</evidence>
<organism evidence="2 3">
    <name type="scientific">Actinomyces capricornis</name>
    <dbReference type="NCBI Taxonomy" id="2755559"/>
    <lineage>
        <taxon>Bacteria</taxon>
        <taxon>Bacillati</taxon>
        <taxon>Actinomycetota</taxon>
        <taxon>Actinomycetes</taxon>
        <taxon>Actinomycetales</taxon>
        <taxon>Actinomycetaceae</taxon>
        <taxon>Actinomyces</taxon>
    </lineage>
</organism>
<protein>
    <recommendedName>
        <fullName evidence="4">HXXEE domain-containing protein</fullName>
    </recommendedName>
</protein>
<name>A0ABN6K207_9ACTO</name>
<evidence type="ECO:0000313" key="3">
    <source>
        <dbReference type="Proteomes" id="UP000824496"/>
    </source>
</evidence>
<sequence length="184" mass="19473">MDDLTRVSLGLLAAWAVHDAEELLTMSPASAVVLPELPHWLPIPESMRTYGVSQAHVNLAIGIMAVPVAVSSLEGVRTRGASPLLRGGVLAFGLHGLGHVAGALARGGYTTGVLTSPTLVIPYWLWASRVLARHGLPRADRGAVLTALGVIPLLPVVHGTVLTILGRRSIRAHQSPAHQGLWRR</sequence>
<feature type="transmembrane region" description="Helical" evidence="1">
    <location>
        <begin position="55"/>
        <end position="76"/>
    </location>
</feature>
<dbReference type="InterPro" id="IPR025671">
    <property type="entry name" value="HXXEE"/>
</dbReference>
<keyword evidence="1" id="KW-0472">Membrane</keyword>
<proteinExistence type="predicted"/>
<keyword evidence="1" id="KW-0812">Transmembrane</keyword>
<keyword evidence="3" id="KW-1185">Reference proteome</keyword>